<reference evidence="1 2" key="1">
    <citation type="submission" date="2018-03" db="EMBL/GenBank/DDBJ databases">
        <title>Genomic Encyclopedia of Archaeal and Bacterial Type Strains, Phase II (KMG-II): from individual species to whole genera.</title>
        <authorList>
            <person name="Goeker M."/>
        </authorList>
    </citation>
    <scope>NUCLEOTIDE SEQUENCE [LARGE SCALE GENOMIC DNA]</scope>
    <source>
        <strain evidence="1 2">DSM 29057</strain>
    </source>
</reference>
<dbReference type="EMBL" id="PYAS01000004">
    <property type="protein sequence ID" value="PSL30319.1"/>
    <property type="molecule type" value="Genomic_DNA"/>
</dbReference>
<comment type="caution">
    <text evidence="1">The sequence shown here is derived from an EMBL/GenBank/DDBJ whole genome shotgun (WGS) entry which is preliminary data.</text>
</comment>
<evidence type="ECO:0008006" key="3">
    <source>
        <dbReference type="Google" id="ProtNLM"/>
    </source>
</evidence>
<dbReference type="InterPro" id="IPR011044">
    <property type="entry name" value="Quino_amine_DH_bsu"/>
</dbReference>
<protein>
    <recommendedName>
        <fullName evidence="3">WD40 repeat protein</fullName>
    </recommendedName>
</protein>
<sequence length="302" mass="33823">MKLILSKIIPSPLDVPLQLAHALERTGAFLMADRWRILLLRPDGATDLIWQTTDEDVAYQWRGFFDDRLTDSVYDEIRQQANGFRLLSKADYQRVGASGLYKTANTLPLLFEAQDGTWIAFAGKKISILKSEEGHVRECAATKTKGKDPICQALHPHQNLLVYGTNYGELFAQPLNQNQFGKTIKISQLPNTCYQIAFATDGKKMFVGGLGYVKMFEYDGQGFTETASISSALRSFEMVDDYLILNKGMHGIDIIKVTDKLQRVDSMDLPFSIDKMFCLASQKSLLLTSGSTNEWALLNLSA</sequence>
<evidence type="ECO:0000313" key="2">
    <source>
        <dbReference type="Proteomes" id="UP000241964"/>
    </source>
</evidence>
<dbReference type="Proteomes" id="UP000241964">
    <property type="component" value="Unassembled WGS sequence"/>
</dbReference>
<proteinExistence type="predicted"/>
<name>A0A2P8G8K4_9BACT</name>
<evidence type="ECO:0000313" key="1">
    <source>
        <dbReference type="EMBL" id="PSL30319.1"/>
    </source>
</evidence>
<organism evidence="1 2">
    <name type="scientific">Dyadobacter jiangsuensis</name>
    <dbReference type="NCBI Taxonomy" id="1591085"/>
    <lineage>
        <taxon>Bacteria</taxon>
        <taxon>Pseudomonadati</taxon>
        <taxon>Bacteroidota</taxon>
        <taxon>Cytophagia</taxon>
        <taxon>Cytophagales</taxon>
        <taxon>Spirosomataceae</taxon>
        <taxon>Dyadobacter</taxon>
    </lineage>
</organism>
<gene>
    <name evidence="1" type="ORF">CLV60_104261</name>
</gene>
<keyword evidence="2" id="KW-1185">Reference proteome</keyword>
<accession>A0A2P8G8K4</accession>
<dbReference type="SUPFAM" id="SSF50969">
    <property type="entry name" value="YVTN repeat-like/Quinoprotein amine dehydrogenase"/>
    <property type="match status" value="1"/>
</dbReference>
<dbReference type="RefSeq" id="WP_106595204.1">
    <property type="nucleotide sequence ID" value="NZ_PYAS01000004.1"/>
</dbReference>
<dbReference type="AlphaFoldDB" id="A0A2P8G8K4"/>
<dbReference type="OrthoDB" id="939989at2"/>